<evidence type="ECO:0000259" key="2">
    <source>
        <dbReference type="PROSITE" id="PS50280"/>
    </source>
</evidence>
<sequence>MNNPRAPINPHPVGLKRRFEYRLANRKKKLVGRNTGANSEKPIFVTDHVISRGRGPGYRLYRPPPPPRPAPLQADGSAPRRSARVAAQAVGAPAAAVAQAGHAAAQAQVAQAAQGQAAQAQVFAAGQQQAAQIQAAQAALVPVPAGPVLPSQSTLDVQAVLSYNIDGFTCEICQLFPDQCDGEACYAEFLRTDARDAARSVEVRQTLGPMGFGLYVKPGHTLDPGECLGELVPASGRGSGIPDPSYTFNLGGESPPNNAKKAAANKSANDANNSRYAAIAQIDARVHGNYTRFVNHHCRPNAIARHVVIGRRHMVIFRARRQLRAGEQIFVSYGAGYFQNRRCPCDAEAGPHRPAR</sequence>
<feature type="domain" description="SET" evidence="2">
    <location>
        <begin position="199"/>
        <end position="334"/>
    </location>
</feature>
<evidence type="ECO:0000313" key="3">
    <source>
        <dbReference type="EMBL" id="KAK8005878.1"/>
    </source>
</evidence>
<keyword evidence="4" id="KW-1185">Reference proteome</keyword>
<evidence type="ECO:0000256" key="1">
    <source>
        <dbReference type="SAM" id="MobiDB-lite"/>
    </source>
</evidence>
<name>A0ABR1R925_9PEZI</name>
<organism evidence="3 4">
    <name type="scientific">Apiospora marii</name>
    <dbReference type="NCBI Taxonomy" id="335849"/>
    <lineage>
        <taxon>Eukaryota</taxon>
        <taxon>Fungi</taxon>
        <taxon>Dikarya</taxon>
        <taxon>Ascomycota</taxon>
        <taxon>Pezizomycotina</taxon>
        <taxon>Sordariomycetes</taxon>
        <taxon>Xylariomycetidae</taxon>
        <taxon>Amphisphaeriales</taxon>
        <taxon>Apiosporaceae</taxon>
        <taxon>Apiospora</taxon>
    </lineage>
</organism>
<reference evidence="3 4" key="1">
    <citation type="submission" date="2023-01" db="EMBL/GenBank/DDBJ databases">
        <title>Analysis of 21 Apiospora genomes using comparative genomics revels a genus with tremendous synthesis potential of carbohydrate active enzymes and secondary metabolites.</title>
        <authorList>
            <person name="Sorensen T."/>
        </authorList>
    </citation>
    <scope>NUCLEOTIDE SEQUENCE [LARGE SCALE GENOMIC DNA]</scope>
    <source>
        <strain evidence="3 4">CBS 20057</strain>
    </source>
</reference>
<dbReference type="SUPFAM" id="SSF82199">
    <property type="entry name" value="SET domain"/>
    <property type="match status" value="1"/>
</dbReference>
<accession>A0ABR1R925</accession>
<comment type="caution">
    <text evidence="3">The sequence shown here is derived from an EMBL/GenBank/DDBJ whole genome shotgun (WGS) entry which is preliminary data.</text>
</comment>
<dbReference type="InterPro" id="IPR046341">
    <property type="entry name" value="SET_dom_sf"/>
</dbReference>
<dbReference type="SMART" id="SM00317">
    <property type="entry name" value="SET"/>
    <property type="match status" value="1"/>
</dbReference>
<proteinExistence type="predicted"/>
<dbReference type="Gene3D" id="2.170.270.10">
    <property type="entry name" value="SET domain"/>
    <property type="match status" value="1"/>
</dbReference>
<dbReference type="PROSITE" id="PS50280">
    <property type="entry name" value="SET"/>
    <property type="match status" value="1"/>
</dbReference>
<dbReference type="Proteomes" id="UP001396898">
    <property type="component" value="Unassembled WGS sequence"/>
</dbReference>
<dbReference type="Pfam" id="PF00856">
    <property type="entry name" value="SET"/>
    <property type="match status" value="1"/>
</dbReference>
<dbReference type="EMBL" id="JAQQWI010000017">
    <property type="protein sequence ID" value="KAK8005878.1"/>
    <property type="molecule type" value="Genomic_DNA"/>
</dbReference>
<gene>
    <name evidence="3" type="ORF">PG991_012175</name>
</gene>
<protein>
    <recommendedName>
        <fullName evidence="2">SET domain-containing protein</fullName>
    </recommendedName>
</protein>
<dbReference type="InterPro" id="IPR001214">
    <property type="entry name" value="SET_dom"/>
</dbReference>
<evidence type="ECO:0000313" key="4">
    <source>
        <dbReference type="Proteomes" id="UP001396898"/>
    </source>
</evidence>
<feature type="region of interest" description="Disordered" evidence="1">
    <location>
        <begin position="54"/>
        <end position="80"/>
    </location>
</feature>